<name>A0A0F9T3U4_9ZZZZ</name>
<accession>A0A0F9T3U4</accession>
<feature type="domain" description="Conserved virulence factor B first S1" evidence="1">
    <location>
        <begin position="4"/>
        <end position="63"/>
    </location>
</feature>
<dbReference type="Pfam" id="PF17783">
    <property type="entry name" value="WHD_CvfB"/>
    <property type="match status" value="1"/>
</dbReference>
<dbReference type="Pfam" id="PF13509">
    <property type="entry name" value="S1_2"/>
    <property type="match status" value="2"/>
</dbReference>
<dbReference type="InterPro" id="IPR012340">
    <property type="entry name" value="NA-bd_OB-fold"/>
</dbReference>
<sequence length="277" mass="31343">MVEIGKRNTLRVVKFVDFGVYLDGENFREILLPSRYVPQGCVVGDEIDVFLYLDSDDLMIATTDIPKAMVGECAYLKVAAVNQVGAFLDWGLPKDLLVPFGEQQKPLEVDKSYVVYLYIDDASQRIAASTQIDKFLPDNSLYFKEQQQVDLMIYGRTDLGYKAIVNDVVTGLIFNSDVYTPLQNGQTLKGYIKQVREDKKLDLYLQLANREALDTLSEQILVFLKKQGGRSTMTEKSAPELIAKEFGASKSSYKKALGKLYKKRLILIEKTHIELVK</sequence>
<dbReference type="PANTHER" id="PTHR37296:SF1">
    <property type="entry name" value="CONSERVED VIRULENCE FACTOR B"/>
    <property type="match status" value="1"/>
</dbReference>
<reference evidence="3" key="1">
    <citation type="journal article" date="2015" name="Nature">
        <title>Complex archaea that bridge the gap between prokaryotes and eukaryotes.</title>
        <authorList>
            <person name="Spang A."/>
            <person name="Saw J.H."/>
            <person name="Jorgensen S.L."/>
            <person name="Zaremba-Niedzwiedzka K."/>
            <person name="Martijn J."/>
            <person name="Lind A.E."/>
            <person name="van Eijk R."/>
            <person name="Schleper C."/>
            <person name="Guy L."/>
            <person name="Ettema T.J."/>
        </authorList>
    </citation>
    <scope>NUCLEOTIDE SEQUENCE</scope>
</reference>
<comment type="caution">
    <text evidence="3">The sequence shown here is derived from an EMBL/GenBank/DDBJ whole genome shotgun (WGS) entry which is preliminary data.</text>
</comment>
<dbReference type="InterPro" id="IPR014464">
    <property type="entry name" value="CvfB_fam"/>
</dbReference>
<protein>
    <recommendedName>
        <fullName evidence="4">GntR family transcriptional regulator</fullName>
    </recommendedName>
</protein>
<dbReference type="InterPro" id="IPR039566">
    <property type="entry name" value="CvfB_S1_st"/>
</dbReference>
<evidence type="ECO:0000259" key="2">
    <source>
        <dbReference type="Pfam" id="PF17783"/>
    </source>
</evidence>
<dbReference type="Gene3D" id="2.40.50.140">
    <property type="entry name" value="Nucleic acid-binding proteins"/>
    <property type="match status" value="1"/>
</dbReference>
<dbReference type="InterPro" id="IPR040764">
    <property type="entry name" value="CvfB_WH"/>
</dbReference>
<evidence type="ECO:0000313" key="3">
    <source>
        <dbReference type="EMBL" id="KKN43691.1"/>
    </source>
</evidence>
<dbReference type="InterPro" id="IPR036388">
    <property type="entry name" value="WH-like_DNA-bd_sf"/>
</dbReference>
<gene>
    <name evidence="3" type="ORF">LCGC14_0700570</name>
</gene>
<dbReference type="PIRSF" id="PIRSF012524">
    <property type="entry name" value="YitL_S1"/>
    <property type="match status" value="1"/>
</dbReference>
<evidence type="ECO:0000259" key="1">
    <source>
        <dbReference type="Pfam" id="PF13509"/>
    </source>
</evidence>
<dbReference type="EMBL" id="LAZR01001495">
    <property type="protein sequence ID" value="KKN43691.1"/>
    <property type="molecule type" value="Genomic_DNA"/>
</dbReference>
<evidence type="ECO:0008006" key="4">
    <source>
        <dbReference type="Google" id="ProtNLM"/>
    </source>
</evidence>
<feature type="domain" description="Conserved virulence factor B-like winged helix" evidence="2">
    <location>
        <begin position="218"/>
        <end position="275"/>
    </location>
</feature>
<organism evidence="3">
    <name type="scientific">marine sediment metagenome</name>
    <dbReference type="NCBI Taxonomy" id="412755"/>
    <lineage>
        <taxon>unclassified sequences</taxon>
        <taxon>metagenomes</taxon>
        <taxon>ecological metagenomes</taxon>
    </lineage>
</organism>
<dbReference type="AlphaFoldDB" id="A0A0F9T3U4"/>
<dbReference type="Gene3D" id="1.10.10.10">
    <property type="entry name" value="Winged helix-like DNA-binding domain superfamily/Winged helix DNA-binding domain"/>
    <property type="match status" value="1"/>
</dbReference>
<proteinExistence type="predicted"/>
<feature type="domain" description="Conserved virulence factor B first S1" evidence="1">
    <location>
        <begin position="70"/>
        <end position="130"/>
    </location>
</feature>
<dbReference type="PANTHER" id="PTHR37296">
    <property type="entry name" value="CONSERVED VIRULENCE FACTOR B"/>
    <property type="match status" value="1"/>
</dbReference>